<accession>A0A8D7B1U9</accession>
<reference evidence="1" key="1">
    <citation type="submission" date="2021-03" db="EMBL/GenBank/DDBJ databases">
        <authorList>
            <consortium name="Genoscope - CEA"/>
            <person name="William W."/>
        </authorList>
    </citation>
    <scope>NUCLEOTIDE SEQUENCE</scope>
    <source>
        <strain evidence="1">Doubled-haploid Pahang</strain>
    </source>
</reference>
<name>A0A8D7B1U9_MUSAM</name>
<gene>
    <name evidence="1" type="ORF">GSMUA_56130.1</name>
</gene>
<protein>
    <submittedName>
        <fullName evidence="1">(wild Malaysian banana) hypothetical protein</fullName>
    </submittedName>
</protein>
<organism evidence="1">
    <name type="scientific">Musa acuminata subsp. malaccensis</name>
    <name type="common">Wild banana</name>
    <name type="synonym">Musa malaccensis</name>
    <dbReference type="NCBI Taxonomy" id="214687"/>
    <lineage>
        <taxon>Eukaryota</taxon>
        <taxon>Viridiplantae</taxon>
        <taxon>Streptophyta</taxon>
        <taxon>Embryophyta</taxon>
        <taxon>Tracheophyta</taxon>
        <taxon>Spermatophyta</taxon>
        <taxon>Magnoliopsida</taxon>
        <taxon>Liliopsida</taxon>
        <taxon>Zingiberales</taxon>
        <taxon>Musaceae</taxon>
        <taxon>Musa</taxon>
    </lineage>
</organism>
<sequence length="98" mass="11390">MVMILRTCTCAIKVSLLVILGYDNCTSLLYRFLNQFNSTIDGLKNKWVFKVHCYFFLVSSWRELVLGAGFHVKKAGFLFIMEPSHYKQRSPIFIKESS</sequence>
<proteinExistence type="predicted"/>
<evidence type="ECO:0000313" key="1">
    <source>
        <dbReference type="EMBL" id="CAG1860719.1"/>
    </source>
</evidence>
<dbReference type="AlphaFoldDB" id="A0A8D7B1U9"/>
<dbReference type="EMBL" id="HG996467">
    <property type="protein sequence ID" value="CAG1860719.1"/>
    <property type="molecule type" value="Genomic_DNA"/>
</dbReference>